<dbReference type="InterPro" id="IPR046373">
    <property type="entry name" value="Acyl-CoA_Oxase/DH_mid-dom_sf"/>
</dbReference>
<sequence>MTHGGSTSSSRRGDDYLRGLKGRRIVVAGRLVDDLTQDPGLRPMADFLAGLLDRFSAAGDLADAEGFPVPYALASSAQDVAARGRVFADVARSSGGLLGRSPDFLATILASWRGAAAYFGDRADAVVAYWEQARSSNLVLTHAISDPPADRHLPAELGLPTQALRAVGESADGLVVRGVKMLATLAPYADDLVVYPFRPLGQQEADQALCLSVPVDTPGLTLYCRPGLASAPVEDHPLAARFDEMDAICVFEDVVVPWERVFLHGDVAKANGLRAGTGMTTYAWHQSAVRSWVKAEFVFGLARAAARAAGRDRNQATRQHLGELAGIAETLRSLVVAAEAQTRTDAHGNVVPDPVPLATAGMLNAQLYPRAIELLQLIVSSGLVMHPVSADEAPDSPAHAVFSTYFAGADIDSLSHGRLLRICAELTLDRFGGRQELYERVFLGPPDIFRATFYDRYTAERAEPELPAGLLA</sequence>
<feature type="binding site" evidence="4">
    <location>
        <position position="184"/>
    </location>
    <ligand>
        <name>FAD</name>
        <dbReference type="ChEBI" id="CHEBI:57692"/>
    </ligand>
</feature>
<evidence type="ECO:0000313" key="8">
    <source>
        <dbReference type="Proteomes" id="UP000292564"/>
    </source>
</evidence>
<dbReference type="GO" id="GO:0004497">
    <property type="term" value="F:monooxygenase activity"/>
    <property type="evidence" value="ECO:0007669"/>
    <property type="project" value="UniProtKB-KW"/>
</dbReference>
<gene>
    <name evidence="7" type="ORF">EV385_3494</name>
</gene>
<evidence type="ECO:0000256" key="3">
    <source>
        <dbReference type="ARBA" id="ARBA00023002"/>
    </source>
</evidence>
<evidence type="ECO:0000313" key="7">
    <source>
        <dbReference type="EMBL" id="RZU51661.1"/>
    </source>
</evidence>
<keyword evidence="1" id="KW-0285">Flavoprotein</keyword>
<dbReference type="PANTHER" id="PTHR36117">
    <property type="entry name" value="4-HYDROXYPHENYLACETATE 3-MONOOXYGENASE-RELATED"/>
    <property type="match status" value="1"/>
</dbReference>
<dbReference type="InterPro" id="IPR036250">
    <property type="entry name" value="AcylCo_DH-like_C"/>
</dbReference>
<evidence type="ECO:0000259" key="5">
    <source>
        <dbReference type="Pfam" id="PF03241"/>
    </source>
</evidence>
<reference evidence="7 8" key="1">
    <citation type="submission" date="2019-02" db="EMBL/GenBank/DDBJ databases">
        <title>Sequencing the genomes of 1000 actinobacteria strains.</title>
        <authorList>
            <person name="Klenk H.-P."/>
        </authorList>
    </citation>
    <scope>NUCLEOTIDE SEQUENCE [LARGE SCALE GENOMIC DNA]</scope>
    <source>
        <strain evidence="7 8">DSM 45162</strain>
    </source>
</reference>
<dbReference type="PANTHER" id="PTHR36117:SF3">
    <property type="entry name" value="4-HYDROXYPHENYLACETATE 3-MONOOXYGENASE-RELATED"/>
    <property type="match status" value="1"/>
</dbReference>
<dbReference type="Pfam" id="PF03241">
    <property type="entry name" value="HpaB"/>
    <property type="match status" value="1"/>
</dbReference>
<name>A0A4Q7ZM14_9ACTN</name>
<keyword evidence="8" id="KW-1185">Reference proteome</keyword>
<keyword evidence="3" id="KW-0560">Oxidoreductase</keyword>
<dbReference type="InterPro" id="IPR024674">
    <property type="entry name" value="HpaB/PvcC/4-BUDH_N"/>
</dbReference>
<dbReference type="Proteomes" id="UP000292564">
    <property type="component" value="Unassembled WGS sequence"/>
</dbReference>
<dbReference type="SUPFAM" id="SSF47203">
    <property type="entry name" value="Acyl-CoA dehydrogenase C-terminal domain-like"/>
    <property type="match status" value="1"/>
</dbReference>
<dbReference type="AlphaFoldDB" id="A0A4Q7ZM14"/>
<dbReference type="EMBL" id="SHKY01000001">
    <property type="protein sequence ID" value="RZU51661.1"/>
    <property type="molecule type" value="Genomic_DNA"/>
</dbReference>
<evidence type="ECO:0000256" key="1">
    <source>
        <dbReference type="ARBA" id="ARBA00022630"/>
    </source>
</evidence>
<dbReference type="Gene3D" id="1.20.140.10">
    <property type="entry name" value="Butyryl-CoA Dehydrogenase, subunit A, domain 3"/>
    <property type="match status" value="1"/>
</dbReference>
<dbReference type="Gene3D" id="2.40.110.10">
    <property type="entry name" value="Butyryl-CoA Dehydrogenase, subunit A, domain 2"/>
    <property type="match status" value="1"/>
</dbReference>
<feature type="domain" description="HpaB/PvcC/4-BUDH C-terminal" evidence="5">
    <location>
        <begin position="271"/>
        <end position="463"/>
    </location>
</feature>
<dbReference type="InterPro" id="IPR024719">
    <property type="entry name" value="HpaB/PvcC/4-BUDH_C"/>
</dbReference>
<feature type="binding site" evidence="4">
    <location>
        <begin position="142"/>
        <end position="144"/>
    </location>
    <ligand>
        <name>FAD</name>
        <dbReference type="ChEBI" id="CHEBI:57692"/>
    </ligand>
</feature>
<protein>
    <submittedName>
        <fullName evidence="7">4-hydroxyphenylacetate 3-monooxygenase/anthranilate 3-monooxygenase (FAD)/4-hydroxyphenylacetate 3-monooxygenase</fullName>
    </submittedName>
</protein>
<dbReference type="SUPFAM" id="SSF56645">
    <property type="entry name" value="Acyl-CoA dehydrogenase NM domain-like"/>
    <property type="match status" value="1"/>
</dbReference>
<dbReference type="PIRSF" id="PIRSF000331">
    <property type="entry name" value="HpaA_HpaB"/>
    <property type="match status" value="1"/>
</dbReference>
<dbReference type="Gene3D" id="1.10.3140.10">
    <property type="entry name" value="4-hydroxybutyryl-coa dehydratase, domain 1"/>
    <property type="match status" value="1"/>
</dbReference>
<dbReference type="InterPro" id="IPR009100">
    <property type="entry name" value="AcylCoA_DH/oxidase_NM_dom_sf"/>
</dbReference>
<organism evidence="7 8">
    <name type="scientific">Krasilnikovia cinnamomea</name>
    <dbReference type="NCBI Taxonomy" id="349313"/>
    <lineage>
        <taxon>Bacteria</taxon>
        <taxon>Bacillati</taxon>
        <taxon>Actinomycetota</taxon>
        <taxon>Actinomycetes</taxon>
        <taxon>Micromonosporales</taxon>
        <taxon>Micromonosporaceae</taxon>
        <taxon>Krasilnikovia</taxon>
    </lineage>
</organism>
<keyword evidence="7" id="KW-0503">Monooxygenase</keyword>
<accession>A0A4Q7ZM14</accession>
<proteinExistence type="predicted"/>
<evidence type="ECO:0000259" key="6">
    <source>
        <dbReference type="Pfam" id="PF11794"/>
    </source>
</evidence>
<evidence type="ECO:0000256" key="2">
    <source>
        <dbReference type="ARBA" id="ARBA00022827"/>
    </source>
</evidence>
<evidence type="ECO:0000256" key="4">
    <source>
        <dbReference type="PIRSR" id="PIRSR000331-2"/>
    </source>
</evidence>
<dbReference type="GO" id="GO:0016627">
    <property type="term" value="F:oxidoreductase activity, acting on the CH-CH group of donors"/>
    <property type="evidence" value="ECO:0007669"/>
    <property type="project" value="InterPro"/>
</dbReference>
<dbReference type="InterPro" id="IPR004925">
    <property type="entry name" value="HpaB/PvcC/4-BUDH"/>
</dbReference>
<comment type="caution">
    <text evidence="7">The sequence shown here is derived from an EMBL/GenBank/DDBJ whole genome shotgun (WGS) entry which is preliminary data.</text>
</comment>
<dbReference type="Pfam" id="PF11794">
    <property type="entry name" value="HpaB_N"/>
    <property type="match status" value="1"/>
</dbReference>
<keyword evidence="2 4" id="KW-0274">FAD</keyword>
<feature type="domain" description="HpaB/PvcC/4-BUDH N-terminal" evidence="6">
    <location>
        <begin position="13"/>
        <end position="263"/>
    </location>
</feature>